<dbReference type="EMBL" id="JAVHJL010000012">
    <property type="protein sequence ID" value="KAK6495612.1"/>
    <property type="molecule type" value="Genomic_DNA"/>
</dbReference>
<sequence length="588" mass="68199">MERFYYPFVSEEKIIDGAQPSTIRLFGEWYNVQVTFCYHLGSFWYEGFGHALKREDIVSLFSNVEQTLLNSLGRQKKSIGSIRKDFTQDYYIHHLSALKDMHNVGGQPDKFNEVYEAMRANIRQRNYFQKSKFPCFVAADYPYHDLVEHEKEIVQLAIWAELIMAGIESMRSEEVSAKVFLAWFLRYTTLTTKSFANRVFLPFWDWIEPRVDLTRGAVFEALHRCTWLPSVLLEPQGNQVVIDIPMSLGRAELIGSSILIEDPAGHCPGTQIIVPESDVRKPLSRCNPCGKWICPCDIHCSSSRSPPPGANPETGEDIAILKLERLAELEYEEVLDPGMDELVLKSPMKIIVSGGLPRCRNEYFGTEIYDVRQLWQVARLQTLTFLHISGGDYLSCPDRDPSIGGIVDSLNWIFKKLPSLQNFCWDELPPCHDYEFESLISFPQYLRTFEMMSGENDLDLKGYFKVDSPETQPEGPNNLNEICLRFSEMVEESVLEYFYIRIMYGPRYVCKTTERRSENRFIEFMGLTGVERVNWASEWKWEKGIGAPLSRNPISYKVHRCEWERDEIRHRREYSTNSSIIYYGSEKA</sequence>
<comment type="caution">
    <text evidence="1">The sequence shown here is derived from an EMBL/GenBank/DDBJ whole genome shotgun (WGS) entry which is preliminary data.</text>
</comment>
<evidence type="ECO:0000313" key="2">
    <source>
        <dbReference type="Proteomes" id="UP001370758"/>
    </source>
</evidence>
<protein>
    <submittedName>
        <fullName evidence="1">Uncharacterized protein</fullName>
    </submittedName>
</protein>
<accession>A0AAV9VQV2</accession>
<evidence type="ECO:0000313" key="1">
    <source>
        <dbReference type="EMBL" id="KAK6495612.1"/>
    </source>
</evidence>
<reference evidence="1 2" key="1">
    <citation type="submission" date="2023-08" db="EMBL/GenBank/DDBJ databases">
        <authorList>
            <person name="Palmer J.M."/>
        </authorList>
    </citation>
    <scope>NUCLEOTIDE SEQUENCE [LARGE SCALE GENOMIC DNA]</scope>
    <source>
        <strain evidence="1 2">TWF481</strain>
    </source>
</reference>
<gene>
    <name evidence="1" type="ORF">TWF481_002660</name>
</gene>
<keyword evidence="2" id="KW-1185">Reference proteome</keyword>
<dbReference type="Proteomes" id="UP001370758">
    <property type="component" value="Unassembled WGS sequence"/>
</dbReference>
<name>A0AAV9VQV2_9PEZI</name>
<dbReference type="AlphaFoldDB" id="A0AAV9VQV2"/>
<proteinExistence type="predicted"/>
<organism evidence="1 2">
    <name type="scientific">Arthrobotrys musiformis</name>
    <dbReference type="NCBI Taxonomy" id="47236"/>
    <lineage>
        <taxon>Eukaryota</taxon>
        <taxon>Fungi</taxon>
        <taxon>Dikarya</taxon>
        <taxon>Ascomycota</taxon>
        <taxon>Pezizomycotina</taxon>
        <taxon>Orbiliomycetes</taxon>
        <taxon>Orbiliales</taxon>
        <taxon>Orbiliaceae</taxon>
        <taxon>Arthrobotrys</taxon>
    </lineage>
</organism>